<keyword evidence="2" id="KW-1133">Transmembrane helix</keyword>
<sequence length="132" mass="13047">MLRLKLPEEVIGEKAVLEEEGEAREVKAVPLQGPLDPILEAAVESQPRVAGPKEASQEEPTGPEPEPEEPPRGAPKKSPFGFLAALGAGALVLLGVALAGKGGASASGSGGTGANPTPTAPGGGSGSGPVIW</sequence>
<dbReference type="Proteomes" id="UP000286928">
    <property type="component" value="Unassembled WGS sequence"/>
</dbReference>
<keyword evidence="2" id="KW-0812">Transmembrane</keyword>
<reference evidence="3 4" key="1">
    <citation type="journal article" date="2019" name="Extremophiles">
        <title>Biogeography of thermophiles and predominance of Thermus scotoductus in domestic water heaters.</title>
        <authorList>
            <person name="Wilpiszeski R.L."/>
            <person name="Zhang Z."/>
            <person name="House C.H."/>
        </authorList>
    </citation>
    <scope>NUCLEOTIDE SEQUENCE [LARGE SCALE GENOMIC DNA]</scope>
    <source>
        <strain evidence="3 4">20_S20</strain>
    </source>
</reference>
<feature type="region of interest" description="Disordered" evidence="1">
    <location>
        <begin position="20"/>
        <end position="80"/>
    </location>
</feature>
<proteinExistence type="predicted"/>
<comment type="caution">
    <text evidence="3">The sequence shown here is derived from an EMBL/GenBank/DDBJ whole genome shotgun (WGS) entry which is preliminary data.</text>
</comment>
<dbReference type="EMBL" id="PEMD01000036">
    <property type="protein sequence ID" value="RTH34349.1"/>
    <property type="molecule type" value="Genomic_DNA"/>
</dbReference>
<dbReference type="RefSeq" id="WP_126164511.1">
    <property type="nucleotide sequence ID" value="NZ_PELO01000048.1"/>
</dbReference>
<organism evidence="3 4">
    <name type="scientific">Thermus scotoductus</name>
    <dbReference type="NCBI Taxonomy" id="37636"/>
    <lineage>
        <taxon>Bacteria</taxon>
        <taxon>Thermotogati</taxon>
        <taxon>Deinococcota</taxon>
        <taxon>Deinococci</taxon>
        <taxon>Thermales</taxon>
        <taxon>Thermaceae</taxon>
        <taxon>Thermus</taxon>
    </lineage>
</organism>
<protein>
    <submittedName>
        <fullName evidence="3">Uncharacterized protein</fullName>
    </submittedName>
</protein>
<feature type="compositionally biased region" description="Gly residues" evidence="1">
    <location>
        <begin position="102"/>
        <end position="113"/>
    </location>
</feature>
<evidence type="ECO:0000313" key="3">
    <source>
        <dbReference type="EMBL" id="RTH34349.1"/>
    </source>
</evidence>
<name>A0A430SCX3_THESC</name>
<evidence type="ECO:0000313" key="4">
    <source>
        <dbReference type="Proteomes" id="UP000286928"/>
    </source>
</evidence>
<accession>A0A430SCX3</accession>
<keyword evidence="2" id="KW-0472">Membrane</keyword>
<feature type="compositionally biased region" description="Gly residues" evidence="1">
    <location>
        <begin position="121"/>
        <end position="132"/>
    </location>
</feature>
<evidence type="ECO:0000256" key="1">
    <source>
        <dbReference type="SAM" id="MobiDB-lite"/>
    </source>
</evidence>
<evidence type="ECO:0000256" key="2">
    <source>
        <dbReference type="SAM" id="Phobius"/>
    </source>
</evidence>
<gene>
    <name evidence="3" type="ORF">CSW33_01900</name>
</gene>
<dbReference type="AlphaFoldDB" id="A0A430SCX3"/>
<feature type="region of interest" description="Disordered" evidence="1">
    <location>
        <begin position="102"/>
        <end position="132"/>
    </location>
</feature>
<feature type="transmembrane region" description="Helical" evidence="2">
    <location>
        <begin position="80"/>
        <end position="100"/>
    </location>
</feature>